<dbReference type="EMBL" id="AM406670">
    <property type="protein sequence ID" value="CAL94860.1"/>
    <property type="molecule type" value="Genomic_DNA"/>
</dbReference>
<organism evidence="4 5">
    <name type="scientific">Azoarcus sp. (strain BH72)</name>
    <dbReference type="NCBI Taxonomy" id="418699"/>
    <lineage>
        <taxon>Bacteria</taxon>
        <taxon>Pseudomonadati</taxon>
        <taxon>Pseudomonadota</taxon>
        <taxon>Betaproteobacteria</taxon>
        <taxon>Rhodocyclales</taxon>
        <taxon>Zoogloeaceae</taxon>
        <taxon>Azoarcus</taxon>
    </lineage>
</organism>
<keyword evidence="1" id="KW-0175">Coiled coil</keyword>
<feature type="domain" description="PpiC" evidence="3">
    <location>
        <begin position="120"/>
        <end position="237"/>
    </location>
</feature>
<evidence type="ECO:0000313" key="4">
    <source>
        <dbReference type="EMBL" id="CAL94860.1"/>
    </source>
</evidence>
<dbReference type="Pfam" id="PF13145">
    <property type="entry name" value="Rotamase_2"/>
    <property type="match status" value="1"/>
</dbReference>
<evidence type="ECO:0000256" key="2">
    <source>
        <dbReference type="SAM" id="MobiDB-lite"/>
    </source>
</evidence>
<dbReference type="SUPFAM" id="SSF109998">
    <property type="entry name" value="Triger factor/SurA peptide-binding domain-like"/>
    <property type="match status" value="1"/>
</dbReference>
<reference evidence="4 5" key="1">
    <citation type="journal article" date="2006" name="Nat. Biotechnol.">
        <title>Complete genome of the mutualistic, N2-fixing grass endophyte Azoarcus sp. strain BH72.</title>
        <authorList>
            <person name="Krause A."/>
            <person name="Ramakumar A."/>
            <person name="Bartels D."/>
            <person name="Battistoni F."/>
            <person name="Bekel T."/>
            <person name="Boch J."/>
            <person name="Boehm M."/>
            <person name="Friedrich F."/>
            <person name="Hurek T."/>
            <person name="Krause L."/>
            <person name="Linke B."/>
            <person name="McHardy A.C."/>
            <person name="Sarkar A."/>
            <person name="Schneiker S."/>
            <person name="Syed A.A."/>
            <person name="Thauer R."/>
            <person name="Vorhoelter F.-J."/>
            <person name="Weidner S."/>
            <person name="Puehler A."/>
            <person name="Reinhold-Hurek B."/>
            <person name="Kaiser O."/>
            <person name="Goesmann A."/>
        </authorList>
    </citation>
    <scope>NUCLEOTIDE SEQUENCE [LARGE SCALE GENOMIC DNA]</scope>
    <source>
        <strain evidence="4 5">BH72</strain>
    </source>
</reference>
<dbReference type="AlphaFoldDB" id="A1K7Q5"/>
<dbReference type="InterPro" id="IPR000297">
    <property type="entry name" value="PPIase_PpiC"/>
</dbReference>
<protein>
    <submittedName>
        <fullName evidence="4">Conserved hypothetical secreted protein</fullName>
    </submittedName>
</protein>
<feature type="coiled-coil region" evidence="1">
    <location>
        <begin position="242"/>
        <end position="269"/>
    </location>
</feature>
<dbReference type="InterPro" id="IPR014274">
    <property type="entry name" value="PPIase_EpsD"/>
</dbReference>
<dbReference type="Proteomes" id="UP000002588">
    <property type="component" value="Chromosome"/>
</dbReference>
<dbReference type="HOGENOM" id="CLU_065133_0_0_4"/>
<dbReference type="InterPro" id="IPR027304">
    <property type="entry name" value="Trigger_fact/SurA_dom_sf"/>
</dbReference>
<dbReference type="PROSITE" id="PS51257">
    <property type="entry name" value="PROKAR_LIPOPROTEIN"/>
    <property type="match status" value="1"/>
</dbReference>
<evidence type="ECO:0000259" key="3">
    <source>
        <dbReference type="Pfam" id="PF13145"/>
    </source>
</evidence>
<dbReference type="STRING" id="62928.azo2243"/>
<dbReference type="Gene3D" id="1.10.4030.10">
    <property type="entry name" value="Porin chaperone SurA, peptide-binding domain"/>
    <property type="match status" value="1"/>
</dbReference>
<feature type="region of interest" description="Disordered" evidence="2">
    <location>
        <begin position="274"/>
        <end position="299"/>
    </location>
</feature>
<dbReference type="Pfam" id="PF13624">
    <property type="entry name" value="SurA_N_3"/>
    <property type="match status" value="1"/>
</dbReference>
<keyword evidence="5" id="KW-1185">Reference proteome</keyword>
<name>A1K7Q5_AZOSB</name>
<dbReference type="KEGG" id="azo:azo2243"/>
<evidence type="ECO:0000313" key="5">
    <source>
        <dbReference type="Proteomes" id="UP000002588"/>
    </source>
</evidence>
<feature type="compositionally biased region" description="Low complexity" evidence="2">
    <location>
        <begin position="286"/>
        <end position="299"/>
    </location>
</feature>
<proteinExistence type="predicted"/>
<dbReference type="NCBIfam" id="TIGR02925">
    <property type="entry name" value="cis_trans_EpsD"/>
    <property type="match status" value="1"/>
</dbReference>
<dbReference type="eggNOG" id="COG0760">
    <property type="taxonomic scope" value="Bacteria"/>
</dbReference>
<gene>
    <name evidence="4" type="ordered locus">azo2243</name>
</gene>
<dbReference type="GO" id="GO:0003755">
    <property type="term" value="F:peptidyl-prolyl cis-trans isomerase activity"/>
    <property type="evidence" value="ECO:0007669"/>
    <property type="project" value="InterPro"/>
</dbReference>
<evidence type="ECO:0000256" key="1">
    <source>
        <dbReference type="SAM" id="Coils"/>
    </source>
</evidence>
<sequence>MRHLSLPAGLVLLPLLLAGCRDGARSGSDEAVAARVNDRAISVSQVDQAIPRDEPMSADDIARARSAVLESLIDEELMVQKANARRLDLEPRVSEELEAARRRILARAYLEQVTAVDPRPDDEAVSAFYRSHPALFAERRIYSFHEFNIQARPERLEALRALAVRERDSAAIAATLEREGLSFAARVAVLPAEQLPFERLNAFSRLKDGDNLLTPTPYGAELVHLASSRRQPLDEASARPVIEQFLRNRERVELARDEARRLRKSAEIEYVGPFSRAPRASAGPEPTALPAARRTAANQ</sequence>
<dbReference type="RefSeq" id="WP_011765974.1">
    <property type="nucleotide sequence ID" value="NC_008702.1"/>
</dbReference>
<accession>A1K7Q5</accession>